<evidence type="ECO:0000259" key="6">
    <source>
        <dbReference type="PROSITE" id="PS51898"/>
    </source>
</evidence>
<dbReference type="Proteomes" id="UP000027129">
    <property type="component" value="Unassembled WGS sequence"/>
</dbReference>
<evidence type="ECO:0000256" key="2">
    <source>
        <dbReference type="ARBA" id="ARBA00022908"/>
    </source>
</evidence>
<dbReference type="InterPro" id="IPR044068">
    <property type="entry name" value="CB"/>
</dbReference>
<reference evidence="8 9" key="1">
    <citation type="submission" date="2014-04" db="EMBL/GenBank/DDBJ databases">
        <title>Draft Genome Sequence of Lactobacillus animalis 381-IL-28.</title>
        <authorList>
            <person name="Sturino J.M."/>
            <person name="Rajendran M."/>
            <person name="Altermann E."/>
        </authorList>
    </citation>
    <scope>NUCLEOTIDE SEQUENCE [LARGE SCALE GENOMIC DNA]</scope>
    <source>
        <strain evidence="8 9">381-IL-28</strain>
    </source>
</reference>
<dbReference type="PANTHER" id="PTHR30629:SF2">
    <property type="entry name" value="PROPHAGE INTEGRASE INTS-RELATED"/>
    <property type="match status" value="1"/>
</dbReference>
<comment type="similarity">
    <text evidence="1">Belongs to the 'phage' integrase family.</text>
</comment>
<sequence>MWMEKRKRKNGTRYLFAERYIDPLTGKNQKVSVTLTSNSNRAQKEASMLLNKMIEDRLNKTKTNNTKLTFSELYDEFFKLKKKTVRPSSMRVYNAIGKILKKYFKDDYLIENINTRIMQDFFNSLDYSNEYLKSIKALVSEMFSYAVELQYIDRSPVQFARIPYKSKTIHDIQKTQNKYLEKDEVENLLTHLNRFKRTRPTARLAEFLYLTGMRIGEATALKKEDIDLENKVVHITGSIDISKGYKLAEKGLTKTDTSFRDIYLTDRAIKLLKTCLAENKIAMKGTETYNDRGFIFTTWSGTPIQVNSFNRTLKHAAPLVGISSDKTVTSHIFRHTHISILAENNIPLQAIMQRVGHKNSDITQEIYTHVTKKMNKQVLASLESLGL</sequence>
<evidence type="ECO:0000256" key="4">
    <source>
        <dbReference type="ARBA" id="ARBA00023172"/>
    </source>
</evidence>
<accession>A0ABR4RQA7</accession>
<dbReference type="InterPro" id="IPR010998">
    <property type="entry name" value="Integrase_recombinase_N"/>
</dbReference>
<dbReference type="InterPro" id="IPR013762">
    <property type="entry name" value="Integrase-like_cat_sf"/>
</dbReference>
<dbReference type="EMBL" id="JMHU01000007">
    <property type="protein sequence ID" value="KDA46138.1"/>
    <property type="molecule type" value="Genomic_DNA"/>
</dbReference>
<organism evidence="8 9">
    <name type="scientific">Ligilactobacillus animalis</name>
    <dbReference type="NCBI Taxonomy" id="1605"/>
    <lineage>
        <taxon>Bacteria</taxon>
        <taxon>Bacillati</taxon>
        <taxon>Bacillota</taxon>
        <taxon>Bacilli</taxon>
        <taxon>Lactobacillales</taxon>
        <taxon>Lactobacillaceae</taxon>
        <taxon>Ligilactobacillus</taxon>
    </lineage>
</organism>
<evidence type="ECO:0000256" key="1">
    <source>
        <dbReference type="ARBA" id="ARBA00008857"/>
    </source>
</evidence>
<evidence type="ECO:0000256" key="5">
    <source>
        <dbReference type="PROSITE-ProRule" id="PRU01248"/>
    </source>
</evidence>
<gene>
    <name evidence="8" type="ORF">Lani381_0822</name>
</gene>
<evidence type="ECO:0000313" key="8">
    <source>
        <dbReference type="EMBL" id="KDA46138.1"/>
    </source>
</evidence>
<dbReference type="InterPro" id="IPR011010">
    <property type="entry name" value="DNA_brk_join_enz"/>
</dbReference>
<keyword evidence="4" id="KW-0233">DNA recombination</keyword>
<evidence type="ECO:0000313" key="9">
    <source>
        <dbReference type="Proteomes" id="UP000027129"/>
    </source>
</evidence>
<dbReference type="CDD" id="cd01189">
    <property type="entry name" value="INT_ICEBs1_C_like"/>
    <property type="match status" value="1"/>
</dbReference>
<dbReference type="Pfam" id="PF14659">
    <property type="entry name" value="Phage_int_SAM_3"/>
    <property type="match status" value="1"/>
</dbReference>
<dbReference type="InterPro" id="IPR050808">
    <property type="entry name" value="Phage_Integrase"/>
</dbReference>
<dbReference type="InterPro" id="IPR002104">
    <property type="entry name" value="Integrase_catalytic"/>
</dbReference>
<protein>
    <submittedName>
        <fullName evidence="8">Tyrosine recombinase XerD, xerD</fullName>
    </submittedName>
</protein>
<dbReference type="Gene3D" id="1.10.150.130">
    <property type="match status" value="1"/>
</dbReference>
<feature type="domain" description="Tyr recombinase" evidence="6">
    <location>
        <begin position="175"/>
        <end position="380"/>
    </location>
</feature>
<dbReference type="Pfam" id="PF00589">
    <property type="entry name" value="Phage_integrase"/>
    <property type="match status" value="1"/>
</dbReference>
<name>A0ABR4RQA7_9LACO</name>
<keyword evidence="3 5" id="KW-0238">DNA-binding</keyword>
<comment type="caution">
    <text evidence="8">The sequence shown here is derived from an EMBL/GenBank/DDBJ whole genome shotgun (WGS) entry which is preliminary data.</text>
</comment>
<evidence type="ECO:0000259" key="7">
    <source>
        <dbReference type="PROSITE" id="PS51900"/>
    </source>
</evidence>
<dbReference type="Gene3D" id="1.10.443.10">
    <property type="entry name" value="Intergrase catalytic core"/>
    <property type="match status" value="1"/>
</dbReference>
<proteinExistence type="inferred from homology"/>
<keyword evidence="2" id="KW-0229">DNA integration</keyword>
<keyword evidence="9" id="KW-1185">Reference proteome</keyword>
<dbReference type="PROSITE" id="PS51898">
    <property type="entry name" value="TYR_RECOMBINASE"/>
    <property type="match status" value="1"/>
</dbReference>
<dbReference type="SUPFAM" id="SSF56349">
    <property type="entry name" value="DNA breaking-rejoining enzymes"/>
    <property type="match status" value="1"/>
</dbReference>
<feature type="domain" description="Core-binding (CB)" evidence="7">
    <location>
        <begin position="68"/>
        <end position="147"/>
    </location>
</feature>
<dbReference type="RefSeq" id="WP_035447956.1">
    <property type="nucleotide sequence ID" value="NZ_CP195054.1"/>
</dbReference>
<dbReference type="InterPro" id="IPR004107">
    <property type="entry name" value="Integrase_SAM-like_N"/>
</dbReference>
<dbReference type="PANTHER" id="PTHR30629">
    <property type="entry name" value="PROPHAGE INTEGRASE"/>
    <property type="match status" value="1"/>
</dbReference>
<evidence type="ECO:0000256" key="3">
    <source>
        <dbReference type="ARBA" id="ARBA00023125"/>
    </source>
</evidence>
<dbReference type="PROSITE" id="PS51900">
    <property type="entry name" value="CB"/>
    <property type="match status" value="1"/>
</dbReference>